<sequence length="293" mass="34247">MEGFTVFSIYPSRVSKDWEGSTRMRAIQFRCTFASPFKRKTHSLLVIYIFRLSLDLIRRNLRLLTDSGSVDPAQALNVPIVPLGAMLTAVYSLTSRPPYSLAWLNHMISTQDIMDPDLLKKLVLKNFCTIPAKLLLQLASAFKERGLSDRSGTFFYQEHIHKINVPILVVASDQDAICPLKLYKKFDNLNIDDDLQTHCISVTFTGYGSYWNGRWRLKYISFLNRIWLLLEWKTEVEVYQLPYIIWLLLEWKMEVEVYQLPYIIWSTLYRGVSQFELFVQTAYSTLNIILDFK</sequence>
<reference evidence="1" key="1">
    <citation type="journal article" date="2022" name="Int. J. Mol. Sci.">
        <title>Draft Genome of Tanacetum Coccineum: Genomic Comparison of Closely Related Tanacetum-Family Plants.</title>
        <authorList>
            <person name="Yamashiro T."/>
            <person name="Shiraishi A."/>
            <person name="Nakayama K."/>
            <person name="Satake H."/>
        </authorList>
    </citation>
    <scope>NUCLEOTIDE SEQUENCE</scope>
</reference>
<dbReference type="SUPFAM" id="SSF53474">
    <property type="entry name" value="alpha/beta-Hydrolases"/>
    <property type="match status" value="1"/>
</dbReference>
<dbReference type="GO" id="GO:0016787">
    <property type="term" value="F:hydrolase activity"/>
    <property type="evidence" value="ECO:0007669"/>
    <property type="project" value="UniProtKB-KW"/>
</dbReference>
<organism evidence="1 2">
    <name type="scientific">Tanacetum coccineum</name>
    <dbReference type="NCBI Taxonomy" id="301880"/>
    <lineage>
        <taxon>Eukaryota</taxon>
        <taxon>Viridiplantae</taxon>
        <taxon>Streptophyta</taxon>
        <taxon>Embryophyta</taxon>
        <taxon>Tracheophyta</taxon>
        <taxon>Spermatophyta</taxon>
        <taxon>Magnoliopsida</taxon>
        <taxon>eudicotyledons</taxon>
        <taxon>Gunneridae</taxon>
        <taxon>Pentapetalae</taxon>
        <taxon>asterids</taxon>
        <taxon>campanulids</taxon>
        <taxon>Asterales</taxon>
        <taxon>Asteraceae</taxon>
        <taxon>Asteroideae</taxon>
        <taxon>Anthemideae</taxon>
        <taxon>Anthemidinae</taxon>
        <taxon>Tanacetum</taxon>
    </lineage>
</organism>
<dbReference type="EMBL" id="BQNB010012925">
    <property type="protein sequence ID" value="GJT09656.1"/>
    <property type="molecule type" value="Genomic_DNA"/>
</dbReference>
<dbReference type="InterPro" id="IPR029058">
    <property type="entry name" value="AB_hydrolase_fold"/>
</dbReference>
<evidence type="ECO:0000313" key="2">
    <source>
        <dbReference type="Proteomes" id="UP001151760"/>
    </source>
</evidence>
<name>A0ABQ5B4U9_9ASTR</name>
<protein>
    <submittedName>
        <fullName evidence="1">Alpha/beta hydrolase</fullName>
    </submittedName>
</protein>
<keyword evidence="2" id="KW-1185">Reference proteome</keyword>
<evidence type="ECO:0000313" key="1">
    <source>
        <dbReference type="EMBL" id="GJT09656.1"/>
    </source>
</evidence>
<accession>A0ABQ5B4U9</accession>
<gene>
    <name evidence="1" type="ORF">Tco_0856698</name>
</gene>
<comment type="caution">
    <text evidence="1">The sequence shown here is derived from an EMBL/GenBank/DDBJ whole genome shotgun (WGS) entry which is preliminary data.</text>
</comment>
<dbReference type="Proteomes" id="UP001151760">
    <property type="component" value="Unassembled WGS sequence"/>
</dbReference>
<reference evidence="1" key="2">
    <citation type="submission" date="2022-01" db="EMBL/GenBank/DDBJ databases">
        <authorList>
            <person name="Yamashiro T."/>
            <person name="Shiraishi A."/>
            <person name="Satake H."/>
            <person name="Nakayama K."/>
        </authorList>
    </citation>
    <scope>NUCLEOTIDE SEQUENCE</scope>
</reference>
<proteinExistence type="predicted"/>
<keyword evidence="1" id="KW-0378">Hydrolase</keyword>